<proteinExistence type="predicted"/>
<organism evidence="7 8">
    <name type="scientific">Cochliobolus heterostrophus (strain C5 / ATCC 48332 / race O)</name>
    <name type="common">Southern corn leaf blight fungus</name>
    <name type="synonym">Bipolaris maydis</name>
    <dbReference type="NCBI Taxonomy" id="701091"/>
    <lineage>
        <taxon>Eukaryota</taxon>
        <taxon>Fungi</taxon>
        <taxon>Dikarya</taxon>
        <taxon>Ascomycota</taxon>
        <taxon>Pezizomycotina</taxon>
        <taxon>Dothideomycetes</taxon>
        <taxon>Pleosporomycetidae</taxon>
        <taxon>Pleosporales</taxon>
        <taxon>Pleosporineae</taxon>
        <taxon>Pleosporaceae</taxon>
        <taxon>Bipolaris</taxon>
    </lineage>
</organism>
<dbReference type="HOGENOM" id="CLU_030057_2_1_1"/>
<evidence type="ECO:0000256" key="5">
    <source>
        <dbReference type="SAM" id="MobiDB-lite"/>
    </source>
</evidence>
<feature type="transmembrane region" description="Helical" evidence="6">
    <location>
        <begin position="262"/>
        <end position="285"/>
    </location>
</feature>
<feature type="region of interest" description="Disordered" evidence="5">
    <location>
        <begin position="1"/>
        <end position="121"/>
    </location>
</feature>
<feature type="transmembrane region" description="Helical" evidence="6">
    <location>
        <begin position="157"/>
        <end position="178"/>
    </location>
</feature>
<keyword evidence="4 6" id="KW-0472">Membrane</keyword>
<name>M2UN82_COCH5</name>
<dbReference type="OrthoDB" id="2901184at2759"/>
<evidence type="ECO:0000256" key="4">
    <source>
        <dbReference type="ARBA" id="ARBA00023136"/>
    </source>
</evidence>
<reference evidence="7 8" key="1">
    <citation type="journal article" date="2012" name="PLoS Pathog.">
        <title>Diverse lifestyles and strategies of plant pathogenesis encoded in the genomes of eighteen Dothideomycetes fungi.</title>
        <authorList>
            <person name="Ohm R.A."/>
            <person name="Feau N."/>
            <person name="Henrissat B."/>
            <person name="Schoch C.L."/>
            <person name="Horwitz B.A."/>
            <person name="Barry K.W."/>
            <person name="Condon B.J."/>
            <person name="Copeland A.C."/>
            <person name="Dhillon B."/>
            <person name="Glaser F."/>
            <person name="Hesse C.N."/>
            <person name="Kosti I."/>
            <person name="LaButti K."/>
            <person name="Lindquist E.A."/>
            <person name="Lucas S."/>
            <person name="Salamov A.A."/>
            <person name="Bradshaw R.E."/>
            <person name="Ciuffetti L."/>
            <person name="Hamelin R.C."/>
            <person name="Kema G.H.J."/>
            <person name="Lawrence C."/>
            <person name="Scott J.A."/>
            <person name="Spatafora J.W."/>
            <person name="Turgeon B.G."/>
            <person name="de Wit P.J.G.M."/>
            <person name="Zhong S."/>
            <person name="Goodwin S.B."/>
            <person name="Grigoriev I.V."/>
        </authorList>
    </citation>
    <scope>NUCLEOTIDE SEQUENCE [LARGE SCALE GENOMIC DNA]</scope>
    <source>
        <strain evidence="8">C5 / ATCC 48332 / race O</strain>
    </source>
</reference>
<feature type="region of interest" description="Disordered" evidence="5">
    <location>
        <begin position="522"/>
        <end position="597"/>
    </location>
</feature>
<evidence type="ECO:0000256" key="3">
    <source>
        <dbReference type="ARBA" id="ARBA00022989"/>
    </source>
</evidence>
<evidence type="ECO:0000313" key="8">
    <source>
        <dbReference type="Proteomes" id="UP000016936"/>
    </source>
</evidence>
<feature type="transmembrane region" description="Helical" evidence="6">
    <location>
        <begin position="229"/>
        <end position="250"/>
    </location>
</feature>
<gene>
    <name evidence="7" type="ORF">COCHEDRAFT_1196250</name>
</gene>
<accession>M2UN82</accession>
<evidence type="ECO:0000313" key="7">
    <source>
        <dbReference type="EMBL" id="EMD89352.1"/>
    </source>
</evidence>
<reference evidence="8" key="2">
    <citation type="journal article" date="2013" name="PLoS Genet.">
        <title>Comparative genome structure, secondary metabolite, and effector coding capacity across Cochliobolus pathogens.</title>
        <authorList>
            <person name="Condon B.J."/>
            <person name="Leng Y."/>
            <person name="Wu D."/>
            <person name="Bushley K.E."/>
            <person name="Ohm R.A."/>
            <person name="Otillar R."/>
            <person name="Martin J."/>
            <person name="Schackwitz W."/>
            <person name="Grimwood J."/>
            <person name="MohdZainudin N."/>
            <person name="Xue C."/>
            <person name="Wang R."/>
            <person name="Manning V.A."/>
            <person name="Dhillon B."/>
            <person name="Tu Z.J."/>
            <person name="Steffenson B.J."/>
            <person name="Salamov A."/>
            <person name="Sun H."/>
            <person name="Lowry S."/>
            <person name="LaButti K."/>
            <person name="Han J."/>
            <person name="Copeland A."/>
            <person name="Lindquist E."/>
            <person name="Barry K."/>
            <person name="Schmutz J."/>
            <person name="Baker S.E."/>
            <person name="Ciuffetti L.M."/>
            <person name="Grigoriev I.V."/>
            <person name="Zhong S."/>
            <person name="Turgeon B.G."/>
        </authorList>
    </citation>
    <scope>NUCLEOTIDE SEQUENCE [LARGE SCALE GENOMIC DNA]</scope>
    <source>
        <strain evidence="8">C5 / ATCC 48332 / race O</strain>
    </source>
</reference>
<feature type="compositionally biased region" description="Basic and acidic residues" evidence="5">
    <location>
        <begin position="90"/>
        <end position="118"/>
    </location>
</feature>
<sequence length="597" mass="67500">MNRTAQHLAISRPPPADSFPSIASIQRPASRASTESVSSAEERLQWRSHSNVATPFPDAREHNPFDDPNLNSSLPLSHQGEKLGNGAREQIQREEVEDACHDDSKTDTNASDKTEEPRPLAPIISNFSTRRSARGGLKDDVPEKRKQLSFKERIRHFTWTWFCLTMATGGIANALYSVPFRFRGLYAIGCIFFILNIVFFLFNCVMISLRFYFYPRTFKASFLHPTESLFIPAAVVSFGIILINVSQYGVHHPGLGNWLEKIMIVLFWMDCGLAVCFSVGIYLLMWSTTTFTISQMTPIWIFPAYPLLIIGPHAGNLAPKVENSTTALIIILTGYVIQGIGFLVSLMIYAAFIYRLMTQKLPKESLRPGMFISVGPSGFTIAGVVTMGQELPRVVASDFMGEGNGELAGKVGMICANFLGLWLWGLALWFFLISVGAHWSCARRGKMDFAMTWYSFIFPNTALTTSTFAISRCLNNNKPIAYIGCVMTVGLIAMWFFVIFMNVRAVYIHQILWPEKQEDRTEGGWKQQTAEEQQRRQRERELADGGESIRERAWNRAKTFQRRDRAPTFDGQGAPMPSLARAQTETLARKRRWSFRR</sequence>
<keyword evidence="8" id="KW-1185">Reference proteome</keyword>
<feature type="transmembrane region" description="Helical" evidence="6">
    <location>
        <begin position="453"/>
        <end position="474"/>
    </location>
</feature>
<dbReference type="PANTHER" id="PTHR31162:SF3">
    <property type="entry name" value="TRANSPORTER_MALIC ACID TRANSPORT PROTEIN, PUTATIVE-RELATED"/>
    <property type="match status" value="1"/>
</dbReference>
<keyword evidence="3 6" id="KW-1133">Transmembrane helix</keyword>
<dbReference type="InterPro" id="IPR004695">
    <property type="entry name" value="SLAC1/Mae1/Ssu1/TehA"/>
</dbReference>
<dbReference type="GO" id="GO:0015140">
    <property type="term" value="F:malate transmembrane transporter activity"/>
    <property type="evidence" value="ECO:0007669"/>
    <property type="project" value="InterPro"/>
</dbReference>
<dbReference type="eggNOG" id="ENOG502R08Y">
    <property type="taxonomic scope" value="Eukaryota"/>
</dbReference>
<dbReference type="EMBL" id="KB445579">
    <property type="protein sequence ID" value="EMD89352.1"/>
    <property type="molecule type" value="Genomic_DNA"/>
</dbReference>
<dbReference type="Proteomes" id="UP000016936">
    <property type="component" value="Unassembled WGS sequence"/>
</dbReference>
<feature type="transmembrane region" description="Helical" evidence="6">
    <location>
        <begin position="407"/>
        <end position="432"/>
    </location>
</feature>
<dbReference type="CDD" id="cd09317">
    <property type="entry name" value="TDT_Mae1_like"/>
    <property type="match status" value="1"/>
</dbReference>
<dbReference type="Pfam" id="PF03595">
    <property type="entry name" value="SLAC1"/>
    <property type="match status" value="1"/>
</dbReference>
<evidence type="ECO:0000256" key="1">
    <source>
        <dbReference type="ARBA" id="ARBA00004141"/>
    </source>
</evidence>
<feature type="compositionally biased region" description="Basic and acidic residues" evidence="5">
    <location>
        <begin position="532"/>
        <end position="554"/>
    </location>
</feature>
<feature type="transmembrane region" description="Helical" evidence="6">
    <location>
        <begin position="480"/>
        <end position="503"/>
    </location>
</feature>
<protein>
    <recommendedName>
        <fullName evidence="9">C4-dicarboxylate transporter/malic acid transport protein</fullName>
    </recommendedName>
</protein>
<evidence type="ECO:0000256" key="6">
    <source>
        <dbReference type="SAM" id="Phobius"/>
    </source>
</evidence>
<comment type="subcellular location">
    <subcellularLocation>
        <location evidence="1">Membrane</location>
        <topology evidence="1">Multi-pass membrane protein</topology>
    </subcellularLocation>
</comment>
<dbReference type="OMA" id="FYHYPYT"/>
<keyword evidence="2 6" id="KW-0812">Transmembrane</keyword>
<dbReference type="PANTHER" id="PTHR31162">
    <property type="entry name" value="MALIC ACID TRANSPORT PROTEIN-RELATED"/>
    <property type="match status" value="1"/>
</dbReference>
<dbReference type="GO" id="GO:0016020">
    <property type="term" value="C:membrane"/>
    <property type="evidence" value="ECO:0007669"/>
    <property type="project" value="UniProtKB-SubCell"/>
</dbReference>
<evidence type="ECO:0008006" key="9">
    <source>
        <dbReference type="Google" id="ProtNLM"/>
    </source>
</evidence>
<feature type="transmembrane region" description="Helical" evidence="6">
    <location>
        <begin position="184"/>
        <end position="209"/>
    </location>
</feature>
<dbReference type="InterPro" id="IPR030185">
    <property type="entry name" value="Mae1"/>
</dbReference>
<dbReference type="STRING" id="701091.M2UN82"/>
<feature type="transmembrane region" description="Helical" evidence="6">
    <location>
        <begin position="327"/>
        <end position="354"/>
    </location>
</feature>
<feature type="transmembrane region" description="Helical" evidence="6">
    <location>
        <begin position="297"/>
        <end position="315"/>
    </location>
</feature>
<dbReference type="InterPro" id="IPR038665">
    <property type="entry name" value="Voltage-dep_anion_channel_sf"/>
</dbReference>
<dbReference type="Gene3D" id="1.50.10.150">
    <property type="entry name" value="Voltage-dependent anion channel"/>
    <property type="match status" value="1"/>
</dbReference>
<evidence type="ECO:0000256" key="2">
    <source>
        <dbReference type="ARBA" id="ARBA00022692"/>
    </source>
</evidence>
<dbReference type="AlphaFoldDB" id="M2UN82"/>